<proteinExistence type="predicted"/>
<evidence type="ECO:0008006" key="3">
    <source>
        <dbReference type="Google" id="ProtNLM"/>
    </source>
</evidence>
<dbReference type="EMBL" id="JACJSG010000029">
    <property type="protein sequence ID" value="MBD2502928.1"/>
    <property type="molecule type" value="Genomic_DNA"/>
</dbReference>
<dbReference type="Proteomes" id="UP000661112">
    <property type="component" value="Unassembled WGS sequence"/>
</dbReference>
<keyword evidence="2" id="KW-1185">Reference proteome</keyword>
<comment type="caution">
    <text evidence="1">The sequence shown here is derived from an EMBL/GenBank/DDBJ whole genome shotgun (WGS) entry which is preliminary data.</text>
</comment>
<gene>
    <name evidence="1" type="ORF">H6G83_20370</name>
</gene>
<evidence type="ECO:0000313" key="1">
    <source>
        <dbReference type="EMBL" id="MBD2502928.1"/>
    </source>
</evidence>
<reference evidence="1 2" key="1">
    <citation type="journal article" date="2020" name="ISME J.">
        <title>Comparative genomics reveals insights into cyanobacterial evolution and habitat adaptation.</title>
        <authorList>
            <person name="Chen M.Y."/>
            <person name="Teng W.K."/>
            <person name="Zhao L."/>
            <person name="Hu C.X."/>
            <person name="Zhou Y.K."/>
            <person name="Han B.P."/>
            <person name="Song L.R."/>
            <person name="Shu W.S."/>
        </authorList>
    </citation>
    <scope>NUCLEOTIDE SEQUENCE [LARGE SCALE GENOMIC DNA]</scope>
    <source>
        <strain evidence="1 2">FACHB-119</strain>
    </source>
</reference>
<protein>
    <recommendedName>
        <fullName evidence="3">Transposase</fullName>
    </recommendedName>
</protein>
<name>A0ABR8DB27_9NOST</name>
<organism evidence="1 2">
    <name type="scientific">Anabaena azotica FACHB-119</name>
    <dbReference type="NCBI Taxonomy" id="947527"/>
    <lineage>
        <taxon>Bacteria</taxon>
        <taxon>Bacillati</taxon>
        <taxon>Cyanobacteriota</taxon>
        <taxon>Cyanophyceae</taxon>
        <taxon>Nostocales</taxon>
        <taxon>Nostocaceae</taxon>
        <taxon>Anabaena</taxon>
        <taxon>Anabaena azotica</taxon>
    </lineage>
</organism>
<evidence type="ECO:0000313" key="2">
    <source>
        <dbReference type="Proteomes" id="UP000661112"/>
    </source>
</evidence>
<sequence length="86" mass="10299">MFNLCKSSNFFKFVTDLPVQLVQAIGKLTLNRPIWFVWVDYWFHDAEGNQHRKNKAQKRELNFTFLLWIVQKPLSADYSFPYDLIA</sequence>
<accession>A0ABR8DB27</accession>
<dbReference type="RefSeq" id="WP_190475652.1">
    <property type="nucleotide sequence ID" value="NZ_JACJSG010000029.1"/>
</dbReference>